<keyword evidence="2" id="KW-0067">ATP-binding</keyword>
<dbReference type="Pfam" id="PF00158">
    <property type="entry name" value="Sigma54_activat"/>
    <property type="match status" value="1"/>
</dbReference>
<keyword evidence="5" id="KW-0804">Transcription</keyword>
<feature type="modified residue" description="4-aspartylphosphate" evidence="6">
    <location>
        <position position="54"/>
    </location>
</feature>
<dbReference type="EMBL" id="BNAO01000003">
    <property type="protein sequence ID" value="GHG67566.1"/>
    <property type="molecule type" value="Genomic_DNA"/>
</dbReference>
<dbReference type="SUPFAM" id="SSF52540">
    <property type="entry name" value="P-loop containing nucleoside triphosphate hydrolases"/>
    <property type="match status" value="1"/>
</dbReference>
<keyword evidence="10" id="KW-1185">Reference proteome</keyword>
<sequence length="455" mass="50875">MAQQHILIIEDNRDIRLSARFILEDAGFTLSEAENPVQAMAWLAESKADLLLLDMNYDRDTTSGAEGLRFLQWYTQQGFDGPVVAMTAWSNTALVVNAMQAGAGDFIEKPWQNQRLLQVIHQQLKLAALQQHNQQLTAALSHSDDNLVWQSPQMQRLIEQLKAVANSDANILLTGENGTGKSQLAQFIHRHSARAKAPLISVNMGAIPESLFESEMFGHKKGAFTDAKEPRIGRFALAHGGSLFLDEIANLPLAQQAKLLRVLESGQYEVLGSSSTEQSDVRLISASNGNFSQLLEQGLFRQDLYYRLNTLEFRVPALRERPADILPLSQFFLEKHGCRYHKTKLGLLKEAEALLLNYPWPGNIRELSHVIERAVLLCQRSQISADDLTLPRQQKVSTNTQSDASLPMLTLEQAERQLILQALAHCLGNKQKSADLLGITKSSLYRRLEKYGLAD</sequence>
<dbReference type="PANTHER" id="PTHR32071">
    <property type="entry name" value="TRANSCRIPTIONAL REGULATORY PROTEIN"/>
    <property type="match status" value="1"/>
</dbReference>
<feature type="domain" description="Response regulatory" evidence="8">
    <location>
        <begin position="5"/>
        <end position="124"/>
    </location>
</feature>
<evidence type="ECO:0000256" key="5">
    <source>
        <dbReference type="ARBA" id="ARBA00023163"/>
    </source>
</evidence>
<dbReference type="InterPro" id="IPR002197">
    <property type="entry name" value="HTH_Fis"/>
</dbReference>
<dbReference type="InterPro" id="IPR011006">
    <property type="entry name" value="CheY-like_superfamily"/>
</dbReference>
<dbReference type="CDD" id="cd00009">
    <property type="entry name" value="AAA"/>
    <property type="match status" value="1"/>
</dbReference>
<dbReference type="InterPro" id="IPR025944">
    <property type="entry name" value="Sigma_54_int_dom_CS"/>
</dbReference>
<organism evidence="9 10">
    <name type="scientific">Alishewanella longhuensis</name>
    <dbReference type="NCBI Taxonomy" id="1091037"/>
    <lineage>
        <taxon>Bacteria</taxon>
        <taxon>Pseudomonadati</taxon>
        <taxon>Pseudomonadota</taxon>
        <taxon>Gammaproteobacteria</taxon>
        <taxon>Alteromonadales</taxon>
        <taxon>Alteromonadaceae</taxon>
        <taxon>Alishewanella</taxon>
    </lineage>
</organism>
<dbReference type="SUPFAM" id="SSF52172">
    <property type="entry name" value="CheY-like"/>
    <property type="match status" value="1"/>
</dbReference>
<dbReference type="RefSeq" id="WP_189432139.1">
    <property type="nucleotide sequence ID" value="NZ_BNAO01000003.1"/>
</dbReference>
<keyword evidence="6" id="KW-0597">Phosphoprotein</keyword>
<evidence type="ECO:0000256" key="6">
    <source>
        <dbReference type="PROSITE-ProRule" id="PRU00169"/>
    </source>
</evidence>
<dbReference type="InterPro" id="IPR001789">
    <property type="entry name" value="Sig_transdc_resp-reg_receiver"/>
</dbReference>
<dbReference type="Pfam" id="PF02954">
    <property type="entry name" value="HTH_8"/>
    <property type="match status" value="1"/>
</dbReference>
<name>A0ABQ3KXQ1_9ALTE</name>
<dbReference type="Gene3D" id="3.40.50.300">
    <property type="entry name" value="P-loop containing nucleotide triphosphate hydrolases"/>
    <property type="match status" value="1"/>
</dbReference>
<dbReference type="PANTHER" id="PTHR32071:SF113">
    <property type="entry name" value="ALGINATE BIOSYNTHESIS TRANSCRIPTIONAL REGULATORY PROTEIN ALGB"/>
    <property type="match status" value="1"/>
</dbReference>
<dbReference type="Proteomes" id="UP000659697">
    <property type="component" value="Unassembled WGS sequence"/>
</dbReference>
<keyword evidence="1" id="KW-0547">Nucleotide-binding</keyword>
<proteinExistence type="predicted"/>
<dbReference type="Gene3D" id="1.10.10.60">
    <property type="entry name" value="Homeodomain-like"/>
    <property type="match status" value="1"/>
</dbReference>
<dbReference type="Pfam" id="PF00072">
    <property type="entry name" value="Response_reg"/>
    <property type="match status" value="1"/>
</dbReference>
<evidence type="ECO:0000256" key="1">
    <source>
        <dbReference type="ARBA" id="ARBA00022741"/>
    </source>
</evidence>
<dbReference type="PRINTS" id="PR01590">
    <property type="entry name" value="HTHFIS"/>
</dbReference>
<evidence type="ECO:0000256" key="2">
    <source>
        <dbReference type="ARBA" id="ARBA00022840"/>
    </source>
</evidence>
<dbReference type="Gene3D" id="1.10.8.60">
    <property type="match status" value="1"/>
</dbReference>
<dbReference type="Pfam" id="PF25601">
    <property type="entry name" value="AAA_lid_14"/>
    <property type="match status" value="1"/>
</dbReference>
<dbReference type="InterPro" id="IPR003593">
    <property type="entry name" value="AAA+_ATPase"/>
</dbReference>
<dbReference type="InterPro" id="IPR058031">
    <property type="entry name" value="AAA_lid_NorR"/>
</dbReference>
<keyword evidence="4" id="KW-0238">DNA-binding</keyword>
<dbReference type="SMART" id="SM00382">
    <property type="entry name" value="AAA"/>
    <property type="match status" value="1"/>
</dbReference>
<accession>A0ABQ3KXQ1</accession>
<evidence type="ECO:0000256" key="4">
    <source>
        <dbReference type="ARBA" id="ARBA00023125"/>
    </source>
</evidence>
<dbReference type="SMART" id="SM00448">
    <property type="entry name" value="REC"/>
    <property type="match status" value="1"/>
</dbReference>
<evidence type="ECO:0000259" key="8">
    <source>
        <dbReference type="PROSITE" id="PS50110"/>
    </source>
</evidence>
<comment type="caution">
    <text evidence="9">The sequence shown here is derived from an EMBL/GenBank/DDBJ whole genome shotgun (WGS) entry which is preliminary data.</text>
</comment>
<dbReference type="PROSITE" id="PS00688">
    <property type="entry name" value="SIGMA54_INTERACT_3"/>
    <property type="match status" value="1"/>
</dbReference>
<protein>
    <submittedName>
        <fullName evidence="9">Sigma-54-dependent Fis family transcriptional regulator</fullName>
    </submittedName>
</protein>
<dbReference type="InterPro" id="IPR025943">
    <property type="entry name" value="Sigma_54_int_dom_ATP-bd_2"/>
</dbReference>
<evidence type="ECO:0000256" key="3">
    <source>
        <dbReference type="ARBA" id="ARBA00023015"/>
    </source>
</evidence>
<evidence type="ECO:0000313" key="9">
    <source>
        <dbReference type="EMBL" id="GHG67566.1"/>
    </source>
</evidence>
<evidence type="ECO:0000313" key="10">
    <source>
        <dbReference type="Proteomes" id="UP000659697"/>
    </source>
</evidence>
<dbReference type="InterPro" id="IPR002078">
    <property type="entry name" value="Sigma_54_int"/>
</dbReference>
<feature type="domain" description="Sigma-54 factor interaction" evidence="7">
    <location>
        <begin position="147"/>
        <end position="376"/>
    </location>
</feature>
<reference evidence="10" key="1">
    <citation type="journal article" date="2019" name="Int. J. Syst. Evol. Microbiol.">
        <title>The Global Catalogue of Microorganisms (GCM) 10K type strain sequencing project: providing services to taxonomists for standard genome sequencing and annotation.</title>
        <authorList>
            <consortium name="The Broad Institute Genomics Platform"/>
            <consortium name="The Broad Institute Genome Sequencing Center for Infectious Disease"/>
            <person name="Wu L."/>
            <person name="Ma J."/>
        </authorList>
    </citation>
    <scope>NUCLEOTIDE SEQUENCE [LARGE SCALE GENOMIC DNA]</scope>
    <source>
        <strain evidence="10">CGMCC 1.7003</strain>
    </source>
</reference>
<dbReference type="Gene3D" id="3.40.50.2300">
    <property type="match status" value="1"/>
</dbReference>
<gene>
    <name evidence="9" type="ORF">GCM10010919_16340</name>
</gene>
<dbReference type="InterPro" id="IPR009057">
    <property type="entry name" value="Homeodomain-like_sf"/>
</dbReference>
<keyword evidence="3" id="KW-0805">Transcription regulation</keyword>
<dbReference type="SUPFAM" id="SSF46689">
    <property type="entry name" value="Homeodomain-like"/>
    <property type="match status" value="1"/>
</dbReference>
<dbReference type="InterPro" id="IPR027417">
    <property type="entry name" value="P-loop_NTPase"/>
</dbReference>
<dbReference type="PROSITE" id="PS00676">
    <property type="entry name" value="SIGMA54_INTERACT_2"/>
    <property type="match status" value="1"/>
</dbReference>
<dbReference type="PROSITE" id="PS50045">
    <property type="entry name" value="SIGMA54_INTERACT_4"/>
    <property type="match status" value="1"/>
</dbReference>
<evidence type="ECO:0000259" key="7">
    <source>
        <dbReference type="PROSITE" id="PS50045"/>
    </source>
</evidence>
<dbReference type="PROSITE" id="PS50110">
    <property type="entry name" value="RESPONSE_REGULATORY"/>
    <property type="match status" value="1"/>
</dbReference>